<feature type="coiled-coil region" evidence="1">
    <location>
        <begin position="151"/>
        <end position="178"/>
    </location>
</feature>
<feature type="compositionally biased region" description="Basic and acidic residues" evidence="2">
    <location>
        <begin position="280"/>
        <end position="295"/>
    </location>
</feature>
<accession>A0A024G2R1</accession>
<feature type="region of interest" description="Disordered" evidence="2">
    <location>
        <begin position="221"/>
        <end position="320"/>
    </location>
</feature>
<dbReference type="EMBL" id="CAIX01000015">
    <property type="protein sequence ID" value="CCI41148.1"/>
    <property type="molecule type" value="Genomic_DNA"/>
</dbReference>
<reference evidence="3 4" key="1">
    <citation type="submission" date="2012-05" db="EMBL/GenBank/DDBJ databases">
        <title>Recombination and specialization in a pathogen metapopulation.</title>
        <authorList>
            <person name="Gardiner A."/>
            <person name="Kemen E."/>
            <person name="Schultz-Larsen T."/>
            <person name="MacLean D."/>
            <person name="Van Oosterhout C."/>
            <person name="Jones J.D.G."/>
        </authorList>
    </citation>
    <scope>NUCLEOTIDE SEQUENCE [LARGE SCALE GENOMIC DNA]</scope>
    <source>
        <strain evidence="3 4">Ac Nc2</strain>
    </source>
</reference>
<feature type="compositionally biased region" description="Polar residues" evidence="2">
    <location>
        <begin position="248"/>
        <end position="260"/>
    </location>
</feature>
<name>A0A024G2R1_9STRA</name>
<dbReference type="AlphaFoldDB" id="A0A024G2R1"/>
<evidence type="ECO:0000313" key="4">
    <source>
        <dbReference type="Proteomes" id="UP000053237"/>
    </source>
</evidence>
<evidence type="ECO:0000313" key="3">
    <source>
        <dbReference type="EMBL" id="CCI41148.1"/>
    </source>
</evidence>
<feature type="compositionally biased region" description="Basic residues" evidence="2">
    <location>
        <begin position="231"/>
        <end position="246"/>
    </location>
</feature>
<dbReference type="OrthoDB" id="10254663at2759"/>
<evidence type="ECO:0000256" key="2">
    <source>
        <dbReference type="SAM" id="MobiDB-lite"/>
    </source>
</evidence>
<keyword evidence="1" id="KW-0175">Coiled coil</keyword>
<protein>
    <submittedName>
        <fullName evidence="3">Uncharacterized protein</fullName>
    </submittedName>
</protein>
<dbReference type="InParanoid" id="A0A024G2R1"/>
<organism evidence="3 4">
    <name type="scientific">Albugo candida</name>
    <dbReference type="NCBI Taxonomy" id="65357"/>
    <lineage>
        <taxon>Eukaryota</taxon>
        <taxon>Sar</taxon>
        <taxon>Stramenopiles</taxon>
        <taxon>Oomycota</taxon>
        <taxon>Peronosporomycetes</taxon>
        <taxon>Albuginales</taxon>
        <taxon>Albuginaceae</taxon>
        <taxon>Albugo</taxon>
    </lineage>
</organism>
<sequence>MTSWEVRVQNVINQIPGISPGLWENPSRDESMYTRSYGPTRRINERRAISGMNASYSSDRNFTPHRSLKKAGSSSDIASMQDNDGAEIKRLRAMLLDRDRENCELYMQLSTYKKILHQFTHRHQAKSSTTIHQPRRREGFMANAFSIRRRHQEQERMLELMSDEIERLRMQLILSEAERGQGVSDSDFTEMHDTLQTQDEIFGEFRTDELMELLSASHCYPDTSPNASSSHSKKNNHSKSLSRFRITKSGSELSRSSWRQKAQKIKPKRSSKWFFGGDSKSSHHEASHSHSHHDPSLWWHQSRRESKADAGRNQSFRAGEPIRRLDAKQYSELALCIDEDDDAALEMRDLHFK</sequence>
<feature type="region of interest" description="Disordered" evidence="2">
    <location>
        <begin position="55"/>
        <end position="80"/>
    </location>
</feature>
<keyword evidence="4" id="KW-1185">Reference proteome</keyword>
<gene>
    <name evidence="3" type="ORF">BN9_019320</name>
</gene>
<comment type="caution">
    <text evidence="3">The sequence shown here is derived from an EMBL/GenBank/DDBJ whole genome shotgun (WGS) entry which is preliminary data.</text>
</comment>
<feature type="compositionally biased region" description="Basic residues" evidence="2">
    <location>
        <begin position="261"/>
        <end position="271"/>
    </location>
</feature>
<dbReference type="Proteomes" id="UP000053237">
    <property type="component" value="Unassembled WGS sequence"/>
</dbReference>
<proteinExistence type="predicted"/>
<evidence type="ECO:0000256" key="1">
    <source>
        <dbReference type="SAM" id="Coils"/>
    </source>
</evidence>